<sequence>MPTVSFHKRFFAFMSHFLVSHTNFIMAVAHHNFLSLGQQCTLTGLKPTACHLRGEHLSWSMWPAFSPVKNTFRNPSVNNRDAPVVSKKCELHKPRAKSKADMEQEEDVDVDLSKLNDEELDALFNEYGEVVRSDGESSSSLEVDEDAHSLAFAVALAEAAYEVKAAEIKVLHVKPLVYWTRFFVIATAFSRPQIDAMGKRMRDIAEERFKKIPSGDLKPNSWMLLDYGDVVVHIFLPRERTFYNLEEFYGNAAVIGLPFLSQVPR</sequence>
<organism evidence="1 2">
    <name type="scientific">Diphasiastrum complanatum</name>
    <name type="common">Issler's clubmoss</name>
    <name type="synonym">Lycopodium complanatum</name>
    <dbReference type="NCBI Taxonomy" id="34168"/>
    <lineage>
        <taxon>Eukaryota</taxon>
        <taxon>Viridiplantae</taxon>
        <taxon>Streptophyta</taxon>
        <taxon>Embryophyta</taxon>
        <taxon>Tracheophyta</taxon>
        <taxon>Lycopodiopsida</taxon>
        <taxon>Lycopodiales</taxon>
        <taxon>Lycopodiaceae</taxon>
        <taxon>Lycopodioideae</taxon>
        <taxon>Diphasiastrum</taxon>
    </lineage>
</organism>
<gene>
    <name evidence="1" type="ORF">O6H91_05G124800</name>
</gene>
<name>A0ACC2DT35_DIPCM</name>
<accession>A0ACC2DT35</accession>
<reference evidence="2" key="1">
    <citation type="journal article" date="2024" name="Proc. Natl. Acad. Sci. U.S.A.">
        <title>Extraordinary preservation of gene collinearity over three hundred million years revealed in homosporous lycophytes.</title>
        <authorList>
            <person name="Li C."/>
            <person name="Wickell D."/>
            <person name="Kuo L.Y."/>
            <person name="Chen X."/>
            <person name="Nie B."/>
            <person name="Liao X."/>
            <person name="Peng D."/>
            <person name="Ji J."/>
            <person name="Jenkins J."/>
            <person name="Williams M."/>
            <person name="Shu S."/>
            <person name="Plott C."/>
            <person name="Barry K."/>
            <person name="Rajasekar S."/>
            <person name="Grimwood J."/>
            <person name="Han X."/>
            <person name="Sun S."/>
            <person name="Hou Z."/>
            <person name="He W."/>
            <person name="Dai G."/>
            <person name="Sun C."/>
            <person name="Schmutz J."/>
            <person name="Leebens-Mack J.H."/>
            <person name="Li F.W."/>
            <person name="Wang L."/>
        </authorList>
    </citation>
    <scope>NUCLEOTIDE SEQUENCE [LARGE SCALE GENOMIC DNA]</scope>
    <source>
        <strain evidence="2">cv. PW_Plant_1</strain>
    </source>
</reference>
<keyword evidence="2" id="KW-1185">Reference proteome</keyword>
<proteinExistence type="predicted"/>
<dbReference type="Proteomes" id="UP001162992">
    <property type="component" value="Chromosome 5"/>
</dbReference>
<evidence type="ECO:0000313" key="1">
    <source>
        <dbReference type="EMBL" id="KAJ7557394.1"/>
    </source>
</evidence>
<protein>
    <submittedName>
        <fullName evidence="1">Uncharacterized protein</fullName>
    </submittedName>
</protein>
<dbReference type="EMBL" id="CM055096">
    <property type="protein sequence ID" value="KAJ7557394.1"/>
    <property type="molecule type" value="Genomic_DNA"/>
</dbReference>
<evidence type="ECO:0000313" key="2">
    <source>
        <dbReference type="Proteomes" id="UP001162992"/>
    </source>
</evidence>
<comment type="caution">
    <text evidence="1">The sequence shown here is derived from an EMBL/GenBank/DDBJ whole genome shotgun (WGS) entry which is preliminary data.</text>
</comment>